<organism evidence="7">
    <name type="scientific">Cladocopium goreaui</name>
    <dbReference type="NCBI Taxonomy" id="2562237"/>
    <lineage>
        <taxon>Eukaryota</taxon>
        <taxon>Sar</taxon>
        <taxon>Alveolata</taxon>
        <taxon>Dinophyceae</taxon>
        <taxon>Suessiales</taxon>
        <taxon>Symbiodiniaceae</taxon>
        <taxon>Cladocopium</taxon>
    </lineage>
</organism>
<dbReference type="SUPFAM" id="SSF56112">
    <property type="entry name" value="Protein kinase-like (PK-like)"/>
    <property type="match status" value="1"/>
</dbReference>
<dbReference type="GO" id="GO:0004674">
    <property type="term" value="F:protein serine/threonine kinase activity"/>
    <property type="evidence" value="ECO:0007669"/>
    <property type="project" value="UniProtKB-KW"/>
</dbReference>
<dbReference type="InterPro" id="IPR000719">
    <property type="entry name" value="Prot_kinase_dom"/>
</dbReference>
<proteinExistence type="predicted"/>
<evidence type="ECO:0000313" key="8">
    <source>
        <dbReference type="EMBL" id="CAL1143723.1"/>
    </source>
</evidence>
<keyword evidence="2" id="KW-0808">Transferase</keyword>
<protein>
    <submittedName>
        <fullName evidence="9">Cyclin-dependent kinase-like 2 (Serine/threonine-protein kinase KKIAMRE)</fullName>
    </submittedName>
</protein>
<evidence type="ECO:0000256" key="2">
    <source>
        <dbReference type="ARBA" id="ARBA00022679"/>
    </source>
</evidence>
<evidence type="ECO:0000256" key="1">
    <source>
        <dbReference type="ARBA" id="ARBA00022527"/>
    </source>
</evidence>
<dbReference type="Proteomes" id="UP001152797">
    <property type="component" value="Unassembled WGS sequence"/>
</dbReference>
<evidence type="ECO:0000259" key="6">
    <source>
        <dbReference type="PROSITE" id="PS50011"/>
    </source>
</evidence>
<evidence type="ECO:0000313" key="10">
    <source>
        <dbReference type="Proteomes" id="UP001152797"/>
    </source>
</evidence>
<dbReference type="PROSITE" id="PS50011">
    <property type="entry name" value="PROTEIN_KINASE_DOM"/>
    <property type="match status" value="1"/>
</dbReference>
<evidence type="ECO:0000313" key="9">
    <source>
        <dbReference type="EMBL" id="CAL4777660.1"/>
    </source>
</evidence>
<dbReference type="CDD" id="cd00180">
    <property type="entry name" value="PKc"/>
    <property type="match status" value="1"/>
</dbReference>
<dbReference type="PANTHER" id="PTHR24345:SF91">
    <property type="entry name" value="SERINE_THREONINE-PROTEIN KINASE PLK4"/>
    <property type="match status" value="1"/>
</dbReference>
<dbReference type="PROSITE" id="PS00109">
    <property type="entry name" value="PROTEIN_KINASE_TYR"/>
    <property type="match status" value="1"/>
</dbReference>
<dbReference type="InterPro" id="IPR008266">
    <property type="entry name" value="Tyr_kinase_AS"/>
</dbReference>
<dbReference type="EMBL" id="CAMXCT030001465">
    <property type="protein sequence ID" value="CAL4777660.1"/>
    <property type="molecule type" value="Genomic_DNA"/>
</dbReference>
<feature type="domain" description="Protein kinase" evidence="6">
    <location>
        <begin position="1"/>
        <end position="282"/>
    </location>
</feature>
<dbReference type="SMART" id="SM00220">
    <property type="entry name" value="S_TKc"/>
    <property type="match status" value="1"/>
</dbReference>
<dbReference type="EMBL" id="CAMXCT020001465">
    <property type="protein sequence ID" value="CAL1143723.1"/>
    <property type="molecule type" value="Genomic_DNA"/>
</dbReference>
<keyword evidence="10" id="KW-1185">Reference proteome</keyword>
<dbReference type="GO" id="GO:0005634">
    <property type="term" value="C:nucleus"/>
    <property type="evidence" value="ECO:0007669"/>
    <property type="project" value="TreeGrafter"/>
</dbReference>
<sequence length="282" mass="32431">MQQLRGEFTKVRTCLFGKVEKYLWTPVGQTEEVLRVVKNMDTRAVDECRRLPANDRIAWADGMVSPEDAMNEIGVYNFLEHGSFINETRTWLVLENCEGDLFDWVEHQRDAGLLDQQQIKRYVWQILRAVHFLHSHNVGHRDISLENLLLRNGEVRLMDFGQAVLLRAPDGTEYHYFRTSGKDYYRAPECYIPSSQTCPGLRVQAMCPQGWSPGREVQVMGGGYLCLVSFPDSAVPGQYSVASFRGYTVGPVDVSCRILLFSELGMLWEFARWAYRFPTMLV</sequence>
<evidence type="ECO:0000256" key="3">
    <source>
        <dbReference type="ARBA" id="ARBA00022741"/>
    </source>
</evidence>
<dbReference type="AlphaFoldDB" id="A0A9P1FVS6"/>
<keyword evidence="3" id="KW-0547">Nucleotide-binding</keyword>
<dbReference type="OrthoDB" id="410435at2759"/>
<evidence type="ECO:0000256" key="4">
    <source>
        <dbReference type="ARBA" id="ARBA00022777"/>
    </source>
</evidence>
<dbReference type="EMBL" id="CAMXCT010001465">
    <property type="protein sequence ID" value="CAI3990348.1"/>
    <property type="molecule type" value="Genomic_DNA"/>
</dbReference>
<keyword evidence="4 9" id="KW-0418">Kinase</keyword>
<keyword evidence="5" id="KW-0067">ATP-binding</keyword>
<name>A0A9P1FVS6_9DINO</name>
<reference evidence="7" key="1">
    <citation type="submission" date="2022-10" db="EMBL/GenBank/DDBJ databases">
        <authorList>
            <person name="Chen Y."/>
            <person name="Dougan E. K."/>
            <person name="Chan C."/>
            <person name="Rhodes N."/>
            <person name="Thang M."/>
        </authorList>
    </citation>
    <scope>NUCLEOTIDE SEQUENCE</scope>
</reference>
<dbReference type="PANTHER" id="PTHR24345">
    <property type="entry name" value="SERINE/THREONINE-PROTEIN KINASE PLK"/>
    <property type="match status" value="1"/>
</dbReference>
<comment type="caution">
    <text evidence="7">The sequence shown here is derived from an EMBL/GenBank/DDBJ whole genome shotgun (WGS) entry which is preliminary data.</text>
</comment>
<evidence type="ECO:0000313" key="7">
    <source>
        <dbReference type="EMBL" id="CAI3990348.1"/>
    </source>
</evidence>
<dbReference type="Pfam" id="PF00069">
    <property type="entry name" value="Pkinase"/>
    <property type="match status" value="1"/>
</dbReference>
<dbReference type="Gene3D" id="1.10.510.10">
    <property type="entry name" value="Transferase(Phosphotransferase) domain 1"/>
    <property type="match status" value="1"/>
</dbReference>
<dbReference type="GO" id="GO:0005524">
    <property type="term" value="F:ATP binding"/>
    <property type="evidence" value="ECO:0007669"/>
    <property type="project" value="UniProtKB-KW"/>
</dbReference>
<dbReference type="InterPro" id="IPR011009">
    <property type="entry name" value="Kinase-like_dom_sf"/>
</dbReference>
<keyword evidence="1" id="KW-0723">Serine/threonine-protein kinase</keyword>
<evidence type="ECO:0000256" key="5">
    <source>
        <dbReference type="ARBA" id="ARBA00022840"/>
    </source>
</evidence>
<accession>A0A9P1FVS6</accession>
<gene>
    <name evidence="7" type="ORF">C1SCF055_LOCUS17344</name>
</gene>
<reference evidence="8" key="2">
    <citation type="submission" date="2024-04" db="EMBL/GenBank/DDBJ databases">
        <authorList>
            <person name="Chen Y."/>
            <person name="Shah S."/>
            <person name="Dougan E. K."/>
            <person name="Thang M."/>
            <person name="Chan C."/>
        </authorList>
    </citation>
    <scope>NUCLEOTIDE SEQUENCE [LARGE SCALE GENOMIC DNA]</scope>
</reference>